<evidence type="ECO:0000313" key="1">
    <source>
        <dbReference type="EMBL" id="KAI4331202.1"/>
    </source>
</evidence>
<accession>A0ACB9N5T1</accession>
<organism evidence="1 2">
    <name type="scientific">Melastoma candidum</name>
    <dbReference type="NCBI Taxonomy" id="119954"/>
    <lineage>
        <taxon>Eukaryota</taxon>
        <taxon>Viridiplantae</taxon>
        <taxon>Streptophyta</taxon>
        <taxon>Embryophyta</taxon>
        <taxon>Tracheophyta</taxon>
        <taxon>Spermatophyta</taxon>
        <taxon>Magnoliopsida</taxon>
        <taxon>eudicotyledons</taxon>
        <taxon>Gunneridae</taxon>
        <taxon>Pentapetalae</taxon>
        <taxon>rosids</taxon>
        <taxon>malvids</taxon>
        <taxon>Myrtales</taxon>
        <taxon>Melastomataceae</taxon>
        <taxon>Melastomatoideae</taxon>
        <taxon>Melastomateae</taxon>
        <taxon>Melastoma</taxon>
    </lineage>
</organism>
<keyword evidence="2" id="KW-1185">Reference proteome</keyword>
<name>A0ACB9N5T1_9MYRT</name>
<gene>
    <name evidence="1" type="ORF">MLD38_029408</name>
</gene>
<comment type="caution">
    <text evidence="1">The sequence shown here is derived from an EMBL/GenBank/DDBJ whole genome shotgun (WGS) entry which is preliminary data.</text>
</comment>
<sequence length="112" mass="12349">MKIKLATHMSFLQTEQAGSARLGEGTIPGARRTGSSYPTKIRLWVGGKGIPGKFQMLDSPPREKFESCGAGNRGLWAFESGTEPEALSFLFFSCGAERKGSREREGRRKRKP</sequence>
<reference evidence="2" key="1">
    <citation type="journal article" date="2023" name="Front. Plant Sci.">
        <title>Chromosomal-level genome assembly of Melastoma candidum provides insights into trichome evolution.</title>
        <authorList>
            <person name="Zhong Y."/>
            <person name="Wu W."/>
            <person name="Sun C."/>
            <person name="Zou P."/>
            <person name="Liu Y."/>
            <person name="Dai S."/>
            <person name="Zhou R."/>
        </authorList>
    </citation>
    <scope>NUCLEOTIDE SEQUENCE [LARGE SCALE GENOMIC DNA]</scope>
</reference>
<dbReference type="EMBL" id="CM042887">
    <property type="protein sequence ID" value="KAI4331202.1"/>
    <property type="molecule type" value="Genomic_DNA"/>
</dbReference>
<protein>
    <submittedName>
        <fullName evidence="1">Uncharacterized protein</fullName>
    </submittedName>
</protein>
<dbReference type="Proteomes" id="UP001057402">
    <property type="component" value="Chromosome 8"/>
</dbReference>
<evidence type="ECO:0000313" key="2">
    <source>
        <dbReference type="Proteomes" id="UP001057402"/>
    </source>
</evidence>
<proteinExistence type="predicted"/>